<dbReference type="PANTHER" id="PTHR10627:SF31">
    <property type="entry name" value="DODECA-SATELLITE-BINDING PROTEIN 1, ISOFORM A"/>
    <property type="match status" value="1"/>
</dbReference>
<protein>
    <recommendedName>
        <fullName evidence="4">K Homology domain-containing protein</fullName>
    </recommendedName>
</protein>
<feature type="domain" description="K Homology" evidence="4">
    <location>
        <begin position="324"/>
        <end position="413"/>
    </location>
</feature>
<dbReference type="GO" id="GO:0003729">
    <property type="term" value="F:mRNA binding"/>
    <property type="evidence" value="ECO:0007669"/>
    <property type="project" value="TreeGrafter"/>
</dbReference>
<proteinExistence type="predicted"/>
<dbReference type="GO" id="GO:0005737">
    <property type="term" value="C:cytoplasm"/>
    <property type="evidence" value="ECO:0007669"/>
    <property type="project" value="TreeGrafter"/>
</dbReference>
<dbReference type="STRING" id="1447883.A0A2B7WNI1"/>
<dbReference type="Gene3D" id="3.30.1370.10">
    <property type="entry name" value="K Homology domain, type 1"/>
    <property type="match status" value="8"/>
</dbReference>
<dbReference type="EMBL" id="PDNA01000244">
    <property type="protein sequence ID" value="PGH00934.1"/>
    <property type="molecule type" value="Genomic_DNA"/>
</dbReference>
<feature type="domain" description="K Homology" evidence="4">
    <location>
        <begin position="242"/>
        <end position="320"/>
    </location>
</feature>
<feature type="domain" description="K Homology" evidence="4">
    <location>
        <begin position="807"/>
        <end position="901"/>
    </location>
</feature>
<sequence length="1335" mass="145533">MAAESSAPGLNGSSNPTLLSPSPAALLQQQHATHEVHPVSFEEVVDQEDIEHPPPSMTVKKEPVTSPTPVPAVVEPSDAPAPAPKPSVKRAPVLDIRSEELFPALGAGPKPRSVPMAWGGRSSPAGATNGGRPGSHISSTDSTRTSTPLSGAGTPIPFAYEGPKVMTLPGKHVERIRFAPSQMLPPSQLKKPIRDILRDTSKRSKAVVDIHNGPGGSIIFEGKGSVDAVRQALKEVAQQVGSKQSVRVPVPASSRAHIIGRQGAVVQGIHERTGARITIPKPDESTAAGEEDDDITIDVLIEGDAVAAEMARREIESIVKDRSSNINLRLKTIPPELFPFLAGAHNAHVNELEERTKAQIRVPRYDTWSKQPPPQEAALGQIKFVPDPERHVFISGERTAAQEARAEIERRAQDLQRQITLRQLAINRGQHQFILGDSPDAAYDFLQQTGCSIILPPPHDDTEFLTIIGPPEQIEFGINRAMDLATSMQMASIDLSRQHPTAPAGPHVHAQALTSYLQQRQVIRRLERLYDAHIVLPSSVDGPVTWEVYSRDGKNTIRARSDIMNVIQAYPPPRIASVPVDPCFHPYLCSHSAPQLKQDFGVHLVVPERPSASHVVLVYEGSDDEERLNAENEPPRRRPSADELATFDRALDAARERLLSLLGDQQNVVAKSVPVQTKHAEKVRKFVDREQQAKGEDYIPVRVQTANQHVDLRGRSNDVEELVSKITAFIVQQEQDDKERGYTTSFTFPQKFASHLIGKKGENINKLRDEFDVDLKVDNGKVEVKGPKAKAEAAKTRILAMAKRLEDETTYVLKVAPQYHKELIGQRGSQVNRLQDRYGVRVQFPRAAGTPVADDQSVADTASEIGGGRNGRATQASDEIIVRGSKKGADSARDEILSLYQWITEHSHSAFVSVAQSQVPSLIGQRGREMDKLRAETGAQIDVPGANDAPDAAGRVQIKIKGTKKQVEDAKKLLLQRAKEFDETVVKTINIDKKHHKALIGGGGANIRKIVAEASGADDSSAARTVRFPRSESDDTAIRLEGKGDVVDKIIAAIESFVEEKDNQVVVTIDIPQPQHRLLIGRGGETRRNLESQFNVNLDVPKQGSNRTDIKIKGATSAVEAAKEHIQSIIKEQHGVTVLVPRNLHHTVSDNGGFFRRLRNDHKVTVDHAGHQIPPRPTQSDTRNGADGATSLPLITDDPSASLDTHVWKIVDLQPQASPDSDLSATIPWVLTGNEDNVNKAKALVEKAMATASQESATGYLILPDPKTYRFVIGPGGSKINEIRKQTGCRINVPKHQARGEAIEIKGPSNALDAAKDMILDAVRLGGNGNNDNRG</sequence>
<feature type="domain" description="K Homology" evidence="4">
    <location>
        <begin position="1255"/>
        <end position="1324"/>
    </location>
</feature>
<evidence type="ECO:0000256" key="3">
    <source>
        <dbReference type="SAM" id="MobiDB-lite"/>
    </source>
</evidence>
<feature type="region of interest" description="Disordered" evidence="3">
    <location>
        <begin position="1168"/>
        <end position="1196"/>
    </location>
</feature>
<dbReference type="CDD" id="cd22449">
    <property type="entry name" value="KH-I_ScSCP160_rpt4"/>
    <property type="match status" value="1"/>
</dbReference>
<feature type="region of interest" description="Disordered" evidence="3">
    <location>
        <begin position="1"/>
        <end position="92"/>
    </location>
</feature>
<feature type="compositionally biased region" description="Low complexity" evidence="3">
    <location>
        <begin position="9"/>
        <end position="27"/>
    </location>
</feature>
<dbReference type="Pfam" id="PF00013">
    <property type="entry name" value="KH_1"/>
    <property type="match status" value="7"/>
</dbReference>
<evidence type="ECO:0000313" key="5">
    <source>
        <dbReference type="EMBL" id="PGH00934.1"/>
    </source>
</evidence>
<keyword evidence="2" id="KW-0694">RNA-binding</keyword>
<feature type="domain" description="K Homology" evidence="4">
    <location>
        <begin position="983"/>
        <end position="1059"/>
    </location>
</feature>
<dbReference type="InterPro" id="IPR004088">
    <property type="entry name" value="KH_dom_type_1"/>
</dbReference>
<dbReference type="InterPro" id="IPR004087">
    <property type="entry name" value="KH_dom"/>
</dbReference>
<dbReference type="SMART" id="SM00322">
    <property type="entry name" value="KH"/>
    <property type="match status" value="9"/>
</dbReference>
<reference evidence="5 6" key="1">
    <citation type="submission" date="2017-10" db="EMBL/GenBank/DDBJ databases">
        <title>Comparative genomics in systemic dimorphic fungi from Ajellomycetaceae.</title>
        <authorList>
            <person name="Munoz J.F."/>
            <person name="Mcewen J.G."/>
            <person name="Clay O.K."/>
            <person name="Cuomo C.A."/>
        </authorList>
    </citation>
    <scope>NUCLEOTIDE SEQUENCE [LARGE SCALE GENOMIC DNA]</scope>
    <source>
        <strain evidence="5 6">UAMH7299</strain>
    </source>
</reference>
<dbReference type="InterPro" id="IPR036612">
    <property type="entry name" value="KH_dom_type_1_sf"/>
</dbReference>
<evidence type="ECO:0000259" key="4">
    <source>
        <dbReference type="SMART" id="SM00322"/>
    </source>
</evidence>
<dbReference type="InterPro" id="IPR054548">
    <property type="entry name" value="SCP160-like_KH"/>
</dbReference>
<dbReference type="Proteomes" id="UP000224634">
    <property type="component" value="Unassembled WGS sequence"/>
</dbReference>
<dbReference type="CDD" id="cd22408">
    <property type="entry name" value="KH-I_Vigilin_rpt4"/>
    <property type="match status" value="1"/>
</dbReference>
<feature type="region of interest" description="Disordered" evidence="3">
    <location>
        <begin position="851"/>
        <end position="876"/>
    </location>
</feature>
<gene>
    <name evidence="5" type="ORF">AJ80_09096</name>
</gene>
<dbReference type="PANTHER" id="PTHR10627">
    <property type="entry name" value="SCP160"/>
    <property type="match status" value="1"/>
</dbReference>
<feature type="domain" description="K Homology" evidence="4">
    <location>
        <begin position="418"/>
        <end position="486"/>
    </location>
</feature>
<organism evidence="5 6">
    <name type="scientific">Polytolypa hystricis (strain UAMH7299)</name>
    <dbReference type="NCBI Taxonomy" id="1447883"/>
    <lineage>
        <taxon>Eukaryota</taxon>
        <taxon>Fungi</taxon>
        <taxon>Dikarya</taxon>
        <taxon>Ascomycota</taxon>
        <taxon>Pezizomycotina</taxon>
        <taxon>Eurotiomycetes</taxon>
        <taxon>Eurotiomycetidae</taxon>
        <taxon>Onygenales</taxon>
        <taxon>Onygenales incertae sedis</taxon>
        <taxon>Polytolypa</taxon>
    </lineage>
</organism>
<feature type="domain" description="K Homology" evidence="4">
    <location>
        <begin position="740"/>
        <end position="803"/>
    </location>
</feature>
<accession>A0A2B7WNI1</accession>
<name>A0A2B7WNI1_POLH7</name>
<feature type="compositionally biased region" description="Low complexity" evidence="3">
    <location>
        <begin position="64"/>
        <end position="78"/>
    </location>
</feature>
<evidence type="ECO:0000256" key="2">
    <source>
        <dbReference type="PROSITE-ProRule" id="PRU00117"/>
    </source>
</evidence>
<keyword evidence="1" id="KW-0677">Repeat</keyword>
<feature type="compositionally biased region" description="Basic and acidic residues" evidence="3">
    <location>
        <begin position="627"/>
        <end position="641"/>
    </location>
</feature>
<comment type="caution">
    <text evidence="5">The sequence shown here is derived from an EMBL/GenBank/DDBJ whole genome shotgun (WGS) entry which is preliminary data.</text>
</comment>
<dbReference type="SUPFAM" id="SSF54791">
    <property type="entry name" value="Eukaryotic type KH-domain (KH-domain type I)"/>
    <property type="match status" value="8"/>
</dbReference>
<evidence type="ECO:0000256" key="1">
    <source>
        <dbReference type="ARBA" id="ARBA00022737"/>
    </source>
</evidence>
<feature type="compositionally biased region" description="Polar residues" evidence="3">
    <location>
        <begin position="136"/>
        <end position="149"/>
    </location>
</feature>
<feature type="region of interest" description="Disordered" evidence="3">
    <location>
        <begin position="104"/>
        <end position="155"/>
    </location>
</feature>
<dbReference type="OrthoDB" id="10027144at2759"/>
<feature type="region of interest" description="Disordered" evidence="3">
    <location>
        <begin position="623"/>
        <end position="643"/>
    </location>
</feature>
<evidence type="ECO:0000313" key="6">
    <source>
        <dbReference type="Proteomes" id="UP000224634"/>
    </source>
</evidence>
<keyword evidence="6" id="KW-1185">Reference proteome</keyword>
<dbReference type="PROSITE" id="PS50084">
    <property type="entry name" value="KH_TYPE_1"/>
    <property type="match status" value="8"/>
</dbReference>
<feature type="domain" description="K Homology" evidence="4">
    <location>
        <begin position="906"/>
        <end position="979"/>
    </location>
</feature>
<dbReference type="Pfam" id="PF22952">
    <property type="entry name" value="KH_11"/>
    <property type="match status" value="1"/>
</dbReference>
<feature type="domain" description="K Homology" evidence="4">
    <location>
        <begin position="1063"/>
        <end position="1131"/>
    </location>
</feature>